<feature type="compositionally biased region" description="Low complexity" evidence="2">
    <location>
        <begin position="288"/>
        <end position="297"/>
    </location>
</feature>
<evidence type="ECO:0000313" key="5">
    <source>
        <dbReference type="Proteomes" id="UP001418222"/>
    </source>
</evidence>
<feature type="compositionally biased region" description="Basic and acidic residues" evidence="2">
    <location>
        <begin position="261"/>
        <end position="279"/>
    </location>
</feature>
<evidence type="ECO:0000256" key="2">
    <source>
        <dbReference type="SAM" id="MobiDB-lite"/>
    </source>
</evidence>
<feature type="domain" description="CCHC-type" evidence="3">
    <location>
        <begin position="242"/>
        <end position="257"/>
    </location>
</feature>
<dbReference type="Pfam" id="PF14223">
    <property type="entry name" value="Retrotran_gag_2"/>
    <property type="match status" value="1"/>
</dbReference>
<evidence type="ECO:0000313" key="4">
    <source>
        <dbReference type="EMBL" id="KAK8924051.1"/>
    </source>
</evidence>
<dbReference type="Pfam" id="PF00098">
    <property type="entry name" value="zf-CCHC"/>
    <property type="match status" value="1"/>
</dbReference>
<keyword evidence="1" id="KW-0479">Metal-binding</keyword>
<name>A0AAP0FY36_9ASPA</name>
<dbReference type="EMBL" id="JBBWWQ010000017">
    <property type="protein sequence ID" value="KAK8924051.1"/>
    <property type="molecule type" value="Genomic_DNA"/>
</dbReference>
<dbReference type="Proteomes" id="UP001418222">
    <property type="component" value="Unassembled WGS sequence"/>
</dbReference>
<protein>
    <recommendedName>
        <fullName evidence="3">CCHC-type domain-containing protein</fullName>
    </recommendedName>
</protein>
<dbReference type="Gene3D" id="4.10.60.10">
    <property type="entry name" value="Zinc finger, CCHC-type"/>
    <property type="match status" value="1"/>
</dbReference>
<sequence length="297" mass="34575">MAMLSTFDIVKLQSFDSTEFHCWKLHVQLGMKERGIFYTVLSEYATTREGVNKFQWNKDEDFCRDYLLNSLNVRLAMIYSQYKTAKEIWDRLNAHFQKQNELSKTLLAEKFFDLKFNMNSTVSSQLIELENMRNKLKDDKSDMSDNLFVYLILSKLPPEWNTFKIEMHGLKKQIGLDELKWFIYIEDQNFVRKCTEQSSQPIQVDNLVLHSSKPQRNPPAPVGESSLQLQVKKTSFKRKRGKCHNCGKWGHWAADCKLPQKSKEDTPQNKADMLTDKSEPQSFIAMMGSSHSSGSSE</sequence>
<accession>A0AAP0FY36</accession>
<proteinExistence type="predicted"/>
<dbReference type="SUPFAM" id="SSF57756">
    <property type="entry name" value="Retrovirus zinc finger-like domains"/>
    <property type="match status" value="1"/>
</dbReference>
<dbReference type="PANTHER" id="PTHR47592">
    <property type="entry name" value="PBF68 PROTEIN"/>
    <property type="match status" value="1"/>
</dbReference>
<dbReference type="GO" id="GO:0008270">
    <property type="term" value="F:zinc ion binding"/>
    <property type="evidence" value="ECO:0007669"/>
    <property type="project" value="UniProtKB-KW"/>
</dbReference>
<dbReference type="SMART" id="SM00343">
    <property type="entry name" value="ZnF_C2HC"/>
    <property type="match status" value="1"/>
</dbReference>
<dbReference type="PROSITE" id="PS50158">
    <property type="entry name" value="ZF_CCHC"/>
    <property type="match status" value="1"/>
</dbReference>
<dbReference type="PANTHER" id="PTHR47592:SF31">
    <property type="entry name" value="ZINC FINGER, CCHC-TYPE-RELATED"/>
    <property type="match status" value="1"/>
</dbReference>
<dbReference type="AlphaFoldDB" id="A0AAP0FY36"/>
<dbReference type="InterPro" id="IPR001878">
    <property type="entry name" value="Znf_CCHC"/>
</dbReference>
<keyword evidence="1" id="KW-0863">Zinc-finger</keyword>
<dbReference type="InterPro" id="IPR036875">
    <property type="entry name" value="Znf_CCHC_sf"/>
</dbReference>
<keyword evidence="5" id="KW-1185">Reference proteome</keyword>
<reference evidence="4 5" key="1">
    <citation type="journal article" date="2022" name="Nat. Plants">
        <title>Genomes of leafy and leafless Platanthera orchids illuminate the evolution of mycoheterotrophy.</title>
        <authorList>
            <person name="Li M.H."/>
            <person name="Liu K.W."/>
            <person name="Li Z."/>
            <person name="Lu H.C."/>
            <person name="Ye Q.L."/>
            <person name="Zhang D."/>
            <person name="Wang J.Y."/>
            <person name="Li Y.F."/>
            <person name="Zhong Z.M."/>
            <person name="Liu X."/>
            <person name="Yu X."/>
            <person name="Liu D.K."/>
            <person name="Tu X.D."/>
            <person name="Liu B."/>
            <person name="Hao Y."/>
            <person name="Liao X.Y."/>
            <person name="Jiang Y.T."/>
            <person name="Sun W.H."/>
            <person name="Chen J."/>
            <person name="Chen Y.Q."/>
            <person name="Ai Y."/>
            <person name="Zhai J.W."/>
            <person name="Wu S.S."/>
            <person name="Zhou Z."/>
            <person name="Hsiao Y.Y."/>
            <person name="Wu W.L."/>
            <person name="Chen Y.Y."/>
            <person name="Lin Y.F."/>
            <person name="Hsu J.L."/>
            <person name="Li C.Y."/>
            <person name="Wang Z.W."/>
            <person name="Zhao X."/>
            <person name="Zhong W.Y."/>
            <person name="Ma X.K."/>
            <person name="Ma L."/>
            <person name="Huang J."/>
            <person name="Chen G.Z."/>
            <person name="Huang M.Z."/>
            <person name="Huang L."/>
            <person name="Peng D.H."/>
            <person name="Luo Y.B."/>
            <person name="Zou S.Q."/>
            <person name="Chen S.P."/>
            <person name="Lan S."/>
            <person name="Tsai W.C."/>
            <person name="Van de Peer Y."/>
            <person name="Liu Z.J."/>
        </authorList>
    </citation>
    <scope>NUCLEOTIDE SEQUENCE [LARGE SCALE GENOMIC DNA]</scope>
    <source>
        <strain evidence="4">Lor287</strain>
    </source>
</reference>
<evidence type="ECO:0000256" key="1">
    <source>
        <dbReference type="PROSITE-ProRule" id="PRU00047"/>
    </source>
</evidence>
<gene>
    <name evidence="4" type="ORF">KSP39_PZI019801</name>
</gene>
<comment type="caution">
    <text evidence="4">The sequence shown here is derived from an EMBL/GenBank/DDBJ whole genome shotgun (WGS) entry which is preliminary data.</text>
</comment>
<organism evidence="4 5">
    <name type="scientific">Platanthera zijinensis</name>
    <dbReference type="NCBI Taxonomy" id="2320716"/>
    <lineage>
        <taxon>Eukaryota</taxon>
        <taxon>Viridiplantae</taxon>
        <taxon>Streptophyta</taxon>
        <taxon>Embryophyta</taxon>
        <taxon>Tracheophyta</taxon>
        <taxon>Spermatophyta</taxon>
        <taxon>Magnoliopsida</taxon>
        <taxon>Liliopsida</taxon>
        <taxon>Asparagales</taxon>
        <taxon>Orchidaceae</taxon>
        <taxon>Orchidoideae</taxon>
        <taxon>Orchideae</taxon>
        <taxon>Orchidinae</taxon>
        <taxon>Platanthera</taxon>
    </lineage>
</organism>
<feature type="region of interest" description="Disordered" evidence="2">
    <location>
        <begin position="258"/>
        <end position="297"/>
    </location>
</feature>
<keyword evidence="1" id="KW-0862">Zinc</keyword>
<evidence type="ECO:0000259" key="3">
    <source>
        <dbReference type="PROSITE" id="PS50158"/>
    </source>
</evidence>
<dbReference type="GO" id="GO:0003676">
    <property type="term" value="F:nucleic acid binding"/>
    <property type="evidence" value="ECO:0007669"/>
    <property type="project" value="InterPro"/>
</dbReference>